<dbReference type="GeneID" id="54288621"/>
<feature type="chain" id="PRO_5025490148" evidence="2">
    <location>
        <begin position="22"/>
        <end position="350"/>
    </location>
</feature>
<feature type="signal peptide" evidence="2">
    <location>
        <begin position="1"/>
        <end position="21"/>
    </location>
</feature>
<keyword evidence="4" id="KW-1185">Reference proteome</keyword>
<protein>
    <submittedName>
        <fullName evidence="3">Uncharacterized protein</fullName>
    </submittedName>
</protein>
<proteinExistence type="predicted"/>
<evidence type="ECO:0000256" key="1">
    <source>
        <dbReference type="SAM" id="MobiDB-lite"/>
    </source>
</evidence>
<evidence type="ECO:0000256" key="2">
    <source>
        <dbReference type="SAM" id="SignalP"/>
    </source>
</evidence>
<keyword evidence="2" id="KW-0732">Signal</keyword>
<reference evidence="3" key="1">
    <citation type="journal article" date="2020" name="Stud. Mycol.">
        <title>101 Dothideomycetes genomes: a test case for predicting lifestyles and emergence of pathogens.</title>
        <authorList>
            <person name="Haridas S."/>
            <person name="Albert R."/>
            <person name="Binder M."/>
            <person name="Bloem J."/>
            <person name="Labutti K."/>
            <person name="Salamov A."/>
            <person name="Andreopoulos B."/>
            <person name="Baker S."/>
            <person name="Barry K."/>
            <person name="Bills G."/>
            <person name="Bluhm B."/>
            <person name="Cannon C."/>
            <person name="Castanera R."/>
            <person name="Culley D."/>
            <person name="Daum C."/>
            <person name="Ezra D."/>
            <person name="Gonzalez J."/>
            <person name="Henrissat B."/>
            <person name="Kuo A."/>
            <person name="Liang C."/>
            <person name="Lipzen A."/>
            <person name="Lutzoni F."/>
            <person name="Magnuson J."/>
            <person name="Mondo S."/>
            <person name="Nolan M."/>
            <person name="Ohm R."/>
            <person name="Pangilinan J."/>
            <person name="Park H.-J."/>
            <person name="Ramirez L."/>
            <person name="Alfaro M."/>
            <person name="Sun H."/>
            <person name="Tritt A."/>
            <person name="Yoshinaga Y."/>
            <person name="Zwiers L.-H."/>
            <person name="Turgeon B."/>
            <person name="Goodwin S."/>
            <person name="Spatafora J."/>
            <person name="Crous P."/>
            <person name="Grigoriev I."/>
        </authorList>
    </citation>
    <scope>NUCLEOTIDE SEQUENCE</scope>
    <source>
        <strain evidence="3">CBS 175.79</strain>
    </source>
</reference>
<evidence type="ECO:0000313" key="3">
    <source>
        <dbReference type="EMBL" id="KAF2012453.1"/>
    </source>
</evidence>
<name>A0A6A5XHL0_9PLEO</name>
<dbReference type="AlphaFoldDB" id="A0A6A5XHL0"/>
<feature type="region of interest" description="Disordered" evidence="1">
    <location>
        <begin position="292"/>
        <end position="313"/>
    </location>
</feature>
<gene>
    <name evidence="3" type="ORF">BU24DRAFT_452878</name>
</gene>
<dbReference type="EMBL" id="ML978072">
    <property type="protein sequence ID" value="KAF2012453.1"/>
    <property type="molecule type" value="Genomic_DNA"/>
</dbReference>
<organism evidence="3 4">
    <name type="scientific">Aaosphaeria arxii CBS 175.79</name>
    <dbReference type="NCBI Taxonomy" id="1450172"/>
    <lineage>
        <taxon>Eukaryota</taxon>
        <taxon>Fungi</taxon>
        <taxon>Dikarya</taxon>
        <taxon>Ascomycota</taxon>
        <taxon>Pezizomycotina</taxon>
        <taxon>Dothideomycetes</taxon>
        <taxon>Pleosporomycetidae</taxon>
        <taxon>Pleosporales</taxon>
        <taxon>Pleosporales incertae sedis</taxon>
        <taxon>Aaosphaeria</taxon>
    </lineage>
</organism>
<dbReference type="RefSeq" id="XP_033380792.1">
    <property type="nucleotide sequence ID" value="XM_033531224.1"/>
</dbReference>
<evidence type="ECO:0000313" key="4">
    <source>
        <dbReference type="Proteomes" id="UP000799778"/>
    </source>
</evidence>
<accession>A0A6A5XHL0</accession>
<dbReference type="Proteomes" id="UP000799778">
    <property type="component" value="Unassembled WGS sequence"/>
</dbReference>
<sequence>MTPFRLWGLSHAALFAAPVLAQLSKSSALVHFPQTSALIELPQSTTLVKLPQSTSLVKLPQSSALILVAQTPRTQTEDVEAPLRSSTLDSGRMTRIDPTAYQSSFKSRPSSPNLKPRYIGSLHDMRTRMKWFKYHCGQPHVWPCWRNCMLTRKYTGQQLRSYRCKAFCRPEMQPRACTTTSDDDYHHSLTGPKDICTDVQGCTVLGKGNHHLLWPTEWPEMQGPVNQEMSLSPAFERVEQPNYDKHEYWITPESTRDEMPWGPGAIMLQEGDEEKEFPWTSDNVTPQMAQNLPMPPLNDPQREVGPDTEYGKNPVWEEFLGSSYVDKEDWPLPDYNWNSADILPLGPGTS</sequence>